<dbReference type="GO" id="GO:0003906">
    <property type="term" value="F:DNA-(apurinic or apyrimidinic site) endonuclease activity"/>
    <property type="evidence" value="ECO:0007669"/>
    <property type="project" value="TreeGrafter"/>
</dbReference>
<feature type="site" description="Important for catalytic activity" evidence="6">
    <location>
        <position position="190"/>
    </location>
</feature>
<dbReference type="EMBL" id="ML770008">
    <property type="protein sequence ID" value="KAE9385264.1"/>
    <property type="molecule type" value="Genomic_DNA"/>
</dbReference>
<feature type="domain" description="Endonuclease/exonuclease/phosphatase" evidence="7">
    <location>
        <begin position="8"/>
        <end position="196"/>
    </location>
</feature>
<keyword evidence="5" id="KW-0464">Manganese</keyword>
<gene>
    <name evidence="8" type="ORF">BT96DRAFT_960771</name>
</gene>
<feature type="site" description="Transition state stabilizer" evidence="6">
    <location>
        <position position="131"/>
    </location>
</feature>
<proteinExistence type="inferred from homology"/>
<keyword evidence="2 5" id="KW-0479">Metal-binding</keyword>
<protein>
    <recommendedName>
        <fullName evidence="7">Endonuclease/exonuclease/phosphatase domain-containing protein</fullName>
    </recommendedName>
</protein>
<organism evidence="8 9">
    <name type="scientific">Gymnopus androsaceus JB14</name>
    <dbReference type="NCBI Taxonomy" id="1447944"/>
    <lineage>
        <taxon>Eukaryota</taxon>
        <taxon>Fungi</taxon>
        <taxon>Dikarya</taxon>
        <taxon>Basidiomycota</taxon>
        <taxon>Agaricomycotina</taxon>
        <taxon>Agaricomycetes</taxon>
        <taxon>Agaricomycetidae</taxon>
        <taxon>Agaricales</taxon>
        <taxon>Marasmiineae</taxon>
        <taxon>Omphalotaceae</taxon>
        <taxon>Gymnopus</taxon>
    </lineage>
</organism>
<comment type="cofactor">
    <cofactor evidence="5">
        <name>Mg(2+)</name>
        <dbReference type="ChEBI" id="CHEBI:18420"/>
    </cofactor>
    <cofactor evidence="5">
        <name>Mn(2+)</name>
        <dbReference type="ChEBI" id="CHEBI:29035"/>
    </cofactor>
    <text evidence="5">Probably binds two magnesium or manganese ions per subunit.</text>
</comment>
<dbReference type="GO" id="GO:0005634">
    <property type="term" value="C:nucleus"/>
    <property type="evidence" value="ECO:0007669"/>
    <property type="project" value="TreeGrafter"/>
</dbReference>
<evidence type="ECO:0000256" key="1">
    <source>
        <dbReference type="ARBA" id="ARBA00007092"/>
    </source>
</evidence>
<keyword evidence="9" id="KW-1185">Reference proteome</keyword>
<evidence type="ECO:0000256" key="6">
    <source>
        <dbReference type="PIRSR" id="PIRSR604808-3"/>
    </source>
</evidence>
<dbReference type="Pfam" id="PF03372">
    <property type="entry name" value="Exo_endo_phos"/>
    <property type="match status" value="1"/>
</dbReference>
<dbReference type="GO" id="GO:0008311">
    <property type="term" value="F:double-stranded DNA 3'-5' DNA exonuclease activity"/>
    <property type="evidence" value="ECO:0007669"/>
    <property type="project" value="TreeGrafter"/>
</dbReference>
<dbReference type="InterPro" id="IPR005135">
    <property type="entry name" value="Endo/exonuclease/phosphatase"/>
</dbReference>
<dbReference type="OrthoDB" id="416119at2759"/>
<keyword evidence="3" id="KW-0378">Hydrolase</keyword>
<dbReference type="AlphaFoldDB" id="A0A6A4GIZ0"/>
<evidence type="ECO:0000313" key="8">
    <source>
        <dbReference type="EMBL" id="KAE9385264.1"/>
    </source>
</evidence>
<comment type="similarity">
    <text evidence="1">Belongs to the DNA repair enzymes AP/ExoA family.</text>
</comment>
<dbReference type="Proteomes" id="UP000799118">
    <property type="component" value="Unassembled WGS sequence"/>
</dbReference>
<feature type="binding site" evidence="5">
    <location>
        <position position="129"/>
    </location>
    <ligand>
        <name>Mg(2+)</name>
        <dbReference type="ChEBI" id="CHEBI:18420"/>
        <label>1</label>
    </ligand>
</feature>
<dbReference type="PANTHER" id="PTHR22748:SF4">
    <property type="entry name" value="DNA-(APURINIC OR APYRIMIDINIC SITE) ENDONUCLEASE 2"/>
    <property type="match status" value="1"/>
</dbReference>
<keyword evidence="4 5" id="KW-0460">Magnesium</keyword>
<dbReference type="GO" id="GO:0006284">
    <property type="term" value="P:base-excision repair"/>
    <property type="evidence" value="ECO:0007669"/>
    <property type="project" value="TreeGrafter"/>
</dbReference>
<evidence type="ECO:0000313" key="9">
    <source>
        <dbReference type="Proteomes" id="UP000799118"/>
    </source>
</evidence>
<reference evidence="8" key="1">
    <citation type="journal article" date="2019" name="Environ. Microbiol.">
        <title>Fungal ecological strategies reflected in gene transcription - a case study of two litter decomposers.</title>
        <authorList>
            <person name="Barbi F."/>
            <person name="Kohler A."/>
            <person name="Barry K."/>
            <person name="Baskaran P."/>
            <person name="Daum C."/>
            <person name="Fauchery L."/>
            <person name="Ihrmark K."/>
            <person name="Kuo A."/>
            <person name="LaButti K."/>
            <person name="Lipzen A."/>
            <person name="Morin E."/>
            <person name="Grigoriev I.V."/>
            <person name="Henrissat B."/>
            <person name="Lindahl B."/>
            <person name="Martin F."/>
        </authorList>
    </citation>
    <scope>NUCLEOTIDE SEQUENCE</scope>
    <source>
        <strain evidence="8">JB14</strain>
    </source>
</reference>
<dbReference type="PANTHER" id="PTHR22748">
    <property type="entry name" value="AP ENDONUCLEASE"/>
    <property type="match status" value="1"/>
</dbReference>
<dbReference type="Gene3D" id="3.60.10.10">
    <property type="entry name" value="Endonuclease/exonuclease/phosphatase"/>
    <property type="match status" value="1"/>
</dbReference>
<sequence>MTRKLVFFALQETHLTEDRVDLINRHYGHKIHVFGTHDPTNPTGRGGVAIVLNKELVAPERTTVYEIVPGRAIMLQVTVHKGDKLNILAVYAPNVTDSDGSANAEFWQKINKYFEDHPRIAKPDIMLGDCNMVEQSIDRLPSHGDPDDANNALDNLKRSTQLKDGWRTTFPDKLSFTFSQVATGSQSRIDRIYATESILETAKEWKICTSGMITTENAPMTDKGRWRIPEYVVKDKDLLEYARQQGITAKKELEETLINPQSHSPQKIWYEFKMKLVQKARERARQIIPGYIRKINEKQLELDRVLDDVLGPEAERAKQAAKLQAEISQLVQSHYRHRQQDRKNKA</sequence>
<evidence type="ECO:0000256" key="5">
    <source>
        <dbReference type="PIRSR" id="PIRSR604808-2"/>
    </source>
</evidence>
<feature type="binding site" evidence="5">
    <location>
        <position position="131"/>
    </location>
    <ligand>
        <name>Mg(2+)</name>
        <dbReference type="ChEBI" id="CHEBI:18420"/>
        <label>1</label>
    </ligand>
</feature>
<name>A0A6A4GIZ0_9AGAR</name>
<dbReference type="InterPro" id="IPR004808">
    <property type="entry name" value="AP_endonuc_1"/>
</dbReference>
<dbReference type="GO" id="GO:0008081">
    <property type="term" value="F:phosphoric diester hydrolase activity"/>
    <property type="evidence" value="ECO:0007669"/>
    <property type="project" value="TreeGrafter"/>
</dbReference>
<dbReference type="SUPFAM" id="SSF56219">
    <property type="entry name" value="DNase I-like"/>
    <property type="match status" value="1"/>
</dbReference>
<dbReference type="InterPro" id="IPR036691">
    <property type="entry name" value="Endo/exonu/phosph_ase_sf"/>
</dbReference>
<dbReference type="GO" id="GO:0046872">
    <property type="term" value="F:metal ion binding"/>
    <property type="evidence" value="ECO:0007669"/>
    <property type="project" value="UniProtKB-KW"/>
</dbReference>
<evidence type="ECO:0000256" key="4">
    <source>
        <dbReference type="ARBA" id="ARBA00022842"/>
    </source>
</evidence>
<accession>A0A6A4GIZ0</accession>
<evidence type="ECO:0000259" key="7">
    <source>
        <dbReference type="Pfam" id="PF03372"/>
    </source>
</evidence>
<evidence type="ECO:0000256" key="2">
    <source>
        <dbReference type="ARBA" id="ARBA00022723"/>
    </source>
</evidence>
<evidence type="ECO:0000256" key="3">
    <source>
        <dbReference type="ARBA" id="ARBA00022801"/>
    </source>
</evidence>